<dbReference type="EMBL" id="CAJNJA010025030">
    <property type="protein sequence ID" value="CAE7536372.1"/>
    <property type="molecule type" value="Genomic_DNA"/>
</dbReference>
<reference evidence="1" key="1">
    <citation type="submission" date="2021-02" db="EMBL/GenBank/DDBJ databases">
        <authorList>
            <person name="Dougan E. K."/>
            <person name="Rhodes N."/>
            <person name="Thang M."/>
            <person name="Chan C."/>
        </authorList>
    </citation>
    <scope>NUCLEOTIDE SEQUENCE</scope>
</reference>
<comment type="caution">
    <text evidence="1">The sequence shown here is derived from an EMBL/GenBank/DDBJ whole genome shotgun (WGS) entry which is preliminary data.</text>
</comment>
<dbReference type="Proteomes" id="UP000601435">
    <property type="component" value="Unassembled WGS sequence"/>
</dbReference>
<evidence type="ECO:0000313" key="1">
    <source>
        <dbReference type="EMBL" id="CAE7536372.1"/>
    </source>
</evidence>
<name>A0A812TT35_9DINO</name>
<dbReference type="AlphaFoldDB" id="A0A812TT35"/>
<sequence>MQIFIATSAWSWLQRCKGARRSLSTCAKPCKRPPHPWLDLPPGLCLRAVPLSCIVCRHRGHDLICRIRIFIGVS</sequence>
<protein>
    <submittedName>
        <fullName evidence="1">Uncharacterized protein</fullName>
    </submittedName>
</protein>
<proteinExistence type="predicted"/>
<organism evidence="1 2">
    <name type="scientific">Symbiodinium necroappetens</name>
    <dbReference type="NCBI Taxonomy" id="1628268"/>
    <lineage>
        <taxon>Eukaryota</taxon>
        <taxon>Sar</taxon>
        <taxon>Alveolata</taxon>
        <taxon>Dinophyceae</taxon>
        <taxon>Suessiales</taxon>
        <taxon>Symbiodiniaceae</taxon>
        <taxon>Symbiodinium</taxon>
    </lineage>
</organism>
<keyword evidence="2" id="KW-1185">Reference proteome</keyword>
<gene>
    <name evidence="1" type="ORF">SNEC2469_LOCUS15429</name>
</gene>
<accession>A0A812TT35</accession>
<evidence type="ECO:0000313" key="2">
    <source>
        <dbReference type="Proteomes" id="UP000601435"/>
    </source>
</evidence>